<protein>
    <recommendedName>
        <fullName evidence="8">Ribonuclease VapC</fullName>
        <shortName evidence="8">RNase VapC</shortName>
        <ecNumber evidence="8">3.1.-.-</ecNumber>
    </recommendedName>
    <alternativeName>
        <fullName evidence="8">Toxin VapC</fullName>
    </alternativeName>
</protein>
<reference evidence="10 11" key="1">
    <citation type="submission" date="2023-01" db="EMBL/GenBank/DDBJ databases">
        <title>Novel species of the genus Asticcacaulis isolated from rivers.</title>
        <authorList>
            <person name="Lu H."/>
        </authorList>
    </citation>
    <scope>NUCLEOTIDE SEQUENCE [LARGE SCALE GENOMIC DNA]</scope>
    <source>
        <strain evidence="10 11">LKC15W</strain>
    </source>
</reference>
<evidence type="ECO:0000313" key="11">
    <source>
        <dbReference type="Proteomes" id="UP001218579"/>
    </source>
</evidence>
<keyword evidence="4 8" id="KW-0479">Metal-binding</keyword>
<dbReference type="PANTHER" id="PTHR33653:SF1">
    <property type="entry name" value="RIBONUCLEASE VAPC2"/>
    <property type="match status" value="1"/>
</dbReference>
<dbReference type="Pfam" id="PF01850">
    <property type="entry name" value="PIN"/>
    <property type="match status" value="1"/>
</dbReference>
<evidence type="ECO:0000256" key="1">
    <source>
        <dbReference type="ARBA" id="ARBA00001946"/>
    </source>
</evidence>
<dbReference type="EC" id="3.1.-.-" evidence="8"/>
<accession>A0ABT5HK58</accession>
<comment type="cofactor">
    <cofactor evidence="1 8">
        <name>Mg(2+)</name>
        <dbReference type="ChEBI" id="CHEBI:18420"/>
    </cofactor>
</comment>
<dbReference type="InterPro" id="IPR002716">
    <property type="entry name" value="PIN_dom"/>
</dbReference>
<feature type="domain" description="PIN" evidence="9">
    <location>
        <begin position="2"/>
        <end position="122"/>
    </location>
</feature>
<keyword evidence="5 8" id="KW-0378">Hydrolase</keyword>
<dbReference type="RefSeq" id="WP_272744312.1">
    <property type="nucleotide sequence ID" value="NZ_JAQQKV010000001.1"/>
</dbReference>
<organism evidence="10 11">
    <name type="scientific">Asticcacaulis machinosus</name>
    <dbReference type="NCBI Taxonomy" id="2984211"/>
    <lineage>
        <taxon>Bacteria</taxon>
        <taxon>Pseudomonadati</taxon>
        <taxon>Pseudomonadota</taxon>
        <taxon>Alphaproteobacteria</taxon>
        <taxon>Caulobacterales</taxon>
        <taxon>Caulobacteraceae</taxon>
        <taxon>Asticcacaulis</taxon>
    </lineage>
</organism>
<dbReference type="PANTHER" id="PTHR33653">
    <property type="entry name" value="RIBONUCLEASE VAPC2"/>
    <property type="match status" value="1"/>
</dbReference>
<dbReference type="CDD" id="cd09871">
    <property type="entry name" value="PIN_MtVapC28-VapC30-like"/>
    <property type="match status" value="1"/>
</dbReference>
<proteinExistence type="inferred from homology"/>
<dbReference type="HAMAP" id="MF_00265">
    <property type="entry name" value="VapC_Nob1"/>
    <property type="match status" value="1"/>
</dbReference>
<feature type="binding site" evidence="8">
    <location>
        <position position="5"/>
    </location>
    <ligand>
        <name>Mg(2+)</name>
        <dbReference type="ChEBI" id="CHEBI:18420"/>
    </ligand>
</feature>
<dbReference type="Proteomes" id="UP001218579">
    <property type="component" value="Unassembled WGS sequence"/>
</dbReference>
<comment type="caution">
    <text evidence="10">The sequence shown here is derived from an EMBL/GenBank/DDBJ whole genome shotgun (WGS) entry which is preliminary data.</text>
</comment>
<evidence type="ECO:0000256" key="5">
    <source>
        <dbReference type="ARBA" id="ARBA00022801"/>
    </source>
</evidence>
<evidence type="ECO:0000256" key="6">
    <source>
        <dbReference type="ARBA" id="ARBA00022842"/>
    </source>
</evidence>
<evidence type="ECO:0000256" key="2">
    <source>
        <dbReference type="ARBA" id="ARBA00022649"/>
    </source>
</evidence>
<dbReference type="EMBL" id="JAQQKV010000001">
    <property type="protein sequence ID" value="MDC7675999.1"/>
    <property type="molecule type" value="Genomic_DNA"/>
</dbReference>
<evidence type="ECO:0000256" key="4">
    <source>
        <dbReference type="ARBA" id="ARBA00022723"/>
    </source>
</evidence>
<evidence type="ECO:0000313" key="10">
    <source>
        <dbReference type="EMBL" id="MDC7675999.1"/>
    </source>
</evidence>
<keyword evidence="3 8" id="KW-0540">Nuclease</keyword>
<evidence type="ECO:0000256" key="7">
    <source>
        <dbReference type="ARBA" id="ARBA00038093"/>
    </source>
</evidence>
<keyword evidence="6 8" id="KW-0460">Magnesium</keyword>
<dbReference type="InterPro" id="IPR029060">
    <property type="entry name" value="PIN-like_dom_sf"/>
</dbReference>
<keyword evidence="2 8" id="KW-1277">Toxin-antitoxin system</keyword>
<feature type="binding site" evidence="8">
    <location>
        <position position="97"/>
    </location>
    <ligand>
        <name>Mg(2+)</name>
        <dbReference type="ChEBI" id="CHEBI:18420"/>
    </ligand>
</feature>
<evidence type="ECO:0000259" key="9">
    <source>
        <dbReference type="Pfam" id="PF01850"/>
    </source>
</evidence>
<comment type="function">
    <text evidence="8">Toxic component of a toxin-antitoxin (TA) system. An RNase.</text>
</comment>
<dbReference type="Gene3D" id="3.40.50.1010">
    <property type="entry name" value="5'-nuclease"/>
    <property type="match status" value="1"/>
</dbReference>
<dbReference type="InterPro" id="IPR050556">
    <property type="entry name" value="Type_II_TA_system_RNase"/>
</dbReference>
<gene>
    <name evidence="8" type="primary">vapC</name>
    <name evidence="10" type="ORF">PQU98_07655</name>
</gene>
<sequence length="127" mass="13693">MIVIDSSALMSIVLTEPAAPTCMNVLDTAEKLLMPAAILAEVSVVAGHRGILSDLQTLMDRLDIEIVPVDEEIAELVTAAYMVWGKGRHKASLNLMDCFSYATAKTHNCPLLFVGNDFSQTDIVSAI</sequence>
<evidence type="ECO:0000256" key="3">
    <source>
        <dbReference type="ARBA" id="ARBA00022722"/>
    </source>
</evidence>
<keyword evidence="8" id="KW-0800">Toxin</keyword>
<evidence type="ECO:0000256" key="8">
    <source>
        <dbReference type="HAMAP-Rule" id="MF_00265"/>
    </source>
</evidence>
<dbReference type="SUPFAM" id="SSF88723">
    <property type="entry name" value="PIN domain-like"/>
    <property type="match status" value="1"/>
</dbReference>
<dbReference type="InterPro" id="IPR022907">
    <property type="entry name" value="VapC_family"/>
</dbReference>
<name>A0ABT5HK58_9CAUL</name>
<comment type="similarity">
    <text evidence="7 8">Belongs to the PINc/VapC protein family.</text>
</comment>
<keyword evidence="11" id="KW-1185">Reference proteome</keyword>